<protein>
    <submittedName>
        <fullName evidence="1">Methanogenesis marker 17 protein</fullName>
    </submittedName>
</protein>
<sequence length="198" mass="22843">MAEFTEKFDIELCNVPPMFLDEERSSLDKVIRDVISSLNLSNTVRKMKVFMDPKEAYFIIVANLASPASPILLKDVSVTSLKGGKIALSVFNEEYMPSILKFLWDRYGRENIEQPERLDVVINASDLENILKFVVEDPSSIIFNKLIDAFDRIKPEGFRVTRYFYDKKSIYLIASEDTIKDEWLETAERILNEIKGSE</sequence>
<evidence type="ECO:0000313" key="2">
    <source>
        <dbReference type="Proteomes" id="UP000317158"/>
    </source>
</evidence>
<dbReference type="AlphaFoldDB" id="A0A520KSW3"/>
<comment type="caution">
    <text evidence="1">The sequence shown here is derived from an EMBL/GenBank/DDBJ whole genome shotgun (WGS) entry which is preliminary data.</text>
</comment>
<name>A0A520KSW3_METT2</name>
<evidence type="ECO:0000313" key="1">
    <source>
        <dbReference type="EMBL" id="RZN65023.1"/>
    </source>
</evidence>
<dbReference type="Proteomes" id="UP000317158">
    <property type="component" value="Unassembled WGS sequence"/>
</dbReference>
<organism evidence="1 2">
    <name type="scientific">Methanoliparum thermophilum</name>
    <dbReference type="NCBI Taxonomy" id="2491083"/>
    <lineage>
        <taxon>Archaea</taxon>
        <taxon>Methanobacteriati</taxon>
        <taxon>Methanobacteriota</taxon>
        <taxon>Candidatus Methanoliparia</taxon>
        <taxon>Candidatus Methanoliparales</taxon>
        <taxon>Candidatus Methanoliparaceae</taxon>
        <taxon>Candidatus Methanoliparum</taxon>
    </lineage>
</organism>
<dbReference type="PIRSF" id="PIRSF019464">
    <property type="entry name" value="UCP019464"/>
    <property type="match status" value="1"/>
</dbReference>
<dbReference type="EMBL" id="RXIF01000004">
    <property type="protein sequence ID" value="RZN65023.1"/>
    <property type="molecule type" value="Genomic_DNA"/>
</dbReference>
<reference evidence="1 2" key="1">
    <citation type="journal article" date="2019" name="Nat. Microbiol.">
        <title>Wide diversity of methane and short-chain alkane metabolisms in uncultured archaea.</title>
        <authorList>
            <person name="Borrel G."/>
            <person name="Adam P.S."/>
            <person name="McKay L.J."/>
            <person name="Chen L.X."/>
            <person name="Sierra-Garcia I.N."/>
            <person name="Sieber C.M."/>
            <person name="Letourneur Q."/>
            <person name="Ghozlane A."/>
            <person name="Andersen G.L."/>
            <person name="Li W.J."/>
            <person name="Hallam S.J."/>
            <person name="Muyzer G."/>
            <person name="de Oliveira V.M."/>
            <person name="Inskeep W.P."/>
            <person name="Banfield J.F."/>
            <person name="Gribaldo S."/>
        </authorList>
    </citation>
    <scope>NUCLEOTIDE SEQUENCE [LARGE SCALE GENOMIC DNA]</scope>
    <source>
        <strain evidence="1">NM1a</strain>
    </source>
</reference>
<accession>A0A520KSW3</accession>
<dbReference type="Pfam" id="PF09886">
    <property type="entry name" value="DUF2113"/>
    <property type="match status" value="1"/>
</dbReference>
<dbReference type="NCBIfam" id="TIGR03291">
    <property type="entry name" value="methan_mark_17"/>
    <property type="match status" value="1"/>
</dbReference>
<proteinExistence type="predicted"/>
<dbReference type="InterPro" id="IPR016762">
    <property type="entry name" value="Methan_mark_17"/>
</dbReference>
<gene>
    <name evidence="1" type="ORF">EF806_02985</name>
</gene>